<protein>
    <submittedName>
        <fullName evidence="2">Uncharacterized protein</fullName>
    </submittedName>
</protein>
<dbReference type="PANTHER" id="PTHR31549">
    <property type="entry name" value="PROTEIN, PUTATIVE (DUF247)-RELATED-RELATED"/>
    <property type="match status" value="1"/>
</dbReference>
<reference evidence="2" key="1">
    <citation type="submission" date="2020-08" db="EMBL/GenBank/DDBJ databases">
        <title>Plant Genome Project.</title>
        <authorList>
            <person name="Zhang R.-G."/>
        </authorList>
    </citation>
    <scope>NUCLEOTIDE SEQUENCE</scope>
    <source>
        <strain evidence="2">WSP0</strain>
        <tissue evidence="2">Leaf</tissue>
    </source>
</reference>
<keyword evidence="1" id="KW-0812">Transmembrane</keyword>
<sequence>MPLTSIFESSSGEQRWLAEISKILEKEVKVEIDHPVTIFRVPATLSVSRPSAYTPQVIGLGPYHRFRLEIYDMERYKLAAASRLQRDFKSLEFKQLVSGLSRLEYKVRACYHKYLDVEGETLAWIMAIDGLFLLEFLRCYNSSASITTAHLVDSIGRKLAHEAVLGDILMLENQIPIFVLREILSMQCSSQLEGAEDLFPTTLKDFCKALSPVKTREDLILPRVSEHAHLLDLLYHLIVPELVGPAFGPCNIYWESEAAILEQNPDLDSSKFSTNVFENLWGICLKLNVGFVSKITTLVKNIGGVSGNFMSSIPLKSKEDIKPENEGTKTPNVEEIMIPSVSHLSQAGVPLRPATGGIATVKFDQSTKKLYLPVIRLNVNSEVIMRNLVAYEASIGSESLAFTRYIELMNGLINTDVDAKLLREKKIIVNSLKSDADVAQLFNGMSKPVRLTNVPFIDKTIEDVNKYYNNTKAVKFNRRFKNFVYSSWQILTVLAVVLLLLLMGVQSFCSVYSCPKLFHSLDSD</sequence>
<gene>
    <name evidence="2" type="ORF">RHGRI_009155</name>
</gene>
<dbReference type="Pfam" id="PF03140">
    <property type="entry name" value="DUF247"/>
    <property type="match status" value="1"/>
</dbReference>
<name>A0AAV6L496_9ERIC</name>
<keyword evidence="1" id="KW-0472">Membrane</keyword>
<dbReference type="EMBL" id="JACTNZ010000003">
    <property type="protein sequence ID" value="KAG5559530.1"/>
    <property type="molecule type" value="Genomic_DNA"/>
</dbReference>
<keyword evidence="1" id="KW-1133">Transmembrane helix</keyword>
<keyword evidence="3" id="KW-1185">Reference proteome</keyword>
<proteinExistence type="predicted"/>
<feature type="transmembrane region" description="Helical" evidence="1">
    <location>
        <begin position="483"/>
        <end position="505"/>
    </location>
</feature>
<accession>A0AAV6L496</accession>
<evidence type="ECO:0000256" key="1">
    <source>
        <dbReference type="SAM" id="Phobius"/>
    </source>
</evidence>
<organism evidence="2 3">
    <name type="scientific">Rhododendron griersonianum</name>
    <dbReference type="NCBI Taxonomy" id="479676"/>
    <lineage>
        <taxon>Eukaryota</taxon>
        <taxon>Viridiplantae</taxon>
        <taxon>Streptophyta</taxon>
        <taxon>Embryophyta</taxon>
        <taxon>Tracheophyta</taxon>
        <taxon>Spermatophyta</taxon>
        <taxon>Magnoliopsida</taxon>
        <taxon>eudicotyledons</taxon>
        <taxon>Gunneridae</taxon>
        <taxon>Pentapetalae</taxon>
        <taxon>asterids</taxon>
        <taxon>Ericales</taxon>
        <taxon>Ericaceae</taxon>
        <taxon>Ericoideae</taxon>
        <taxon>Rhodoreae</taxon>
        <taxon>Rhododendron</taxon>
    </lineage>
</organism>
<dbReference type="Proteomes" id="UP000823749">
    <property type="component" value="Chromosome 3"/>
</dbReference>
<evidence type="ECO:0000313" key="3">
    <source>
        <dbReference type="Proteomes" id="UP000823749"/>
    </source>
</evidence>
<comment type="caution">
    <text evidence="2">The sequence shown here is derived from an EMBL/GenBank/DDBJ whole genome shotgun (WGS) entry which is preliminary data.</text>
</comment>
<evidence type="ECO:0000313" key="2">
    <source>
        <dbReference type="EMBL" id="KAG5559530.1"/>
    </source>
</evidence>
<dbReference type="InterPro" id="IPR004158">
    <property type="entry name" value="DUF247_pln"/>
</dbReference>
<dbReference type="PANTHER" id="PTHR31549:SF23">
    <property type="entry name" value="OS03G0591600 PROTEIN"/>
    <property type="match status" value="1"/>
</dbReference>
<dbReference type="AlphaFoldDB" id="A0AAV6L496"/>